<keyword evidence="3" id="KW-1185">Reference proteome</keyword>
<keyword evidence="1" id="KW-0472">Membrane</keyword>
<dbReference type="RefSeq" id="WP_011377455.1">
    <property type="nucleotide sequence ID" value="NC_007604.1"/>
</dbReference>
<dbReference type="HOGENOM" id="CLU_1395693_0_0_3"/>
<dbReference type="Proteomes" id="UP000889800">
    <property type="component" value="Chromosome"/>
</dbReference>
<evidence type="ECO:0000256" key="1">
    <source>
        <dbReference type="SAM" id="Phobius"/>
    </source>
</evidence>
<sequence length="195" mass="20660">MGWLKGTIAVIAIAIGGTAAAGWVYYRPVLAPFQLQANSSGTEASQERRLLYACNPDRAGLILLPGALPEAKAAIAREITDPQQQQLASQLLENLERETKLGVGTSIGPVWLKQQESTISRVVGETVRQQLTTELQKESDPLAAALGNQFTDALLQPLVNQVTTQVIGVANVVLEQNINRACGTTAAFGSAPAAE</sequence>
<dbReference type="PaxDb" id="1140-Synpcc7942_0130"/>
<name>Q31S07_SYNE7</name>
<protein>
    <submittedName>
        <fullName evidence="2">Uncharacterized protein</fullName>
    </submittedName>
</protein>
<dbReference type="BioCyc" id="SYNEL:SYNPCC7942_0130-MONOMER"/>
<reference evidence="3" key="1">
    <citation type="submission" date="2005-08" db="EMBL/GenBank/DDBJ databases">
        <title>Complete sequence of chromosome 1 of Synechococcus elongatus PCC 7942.</title>
        <authorList>
            <consortium name="US DOE Joint Genome Institute"/>
            <person name="Copeland A."/>
            <person name="Lucas S."/>
            <person name="Lapidus A."/>
            <person name="Barry K."/>
            <person name="Detter J.C."/>
            <person name="Glavina T."/>
            <person name="Hammon N."/>
            <person name="Israni S."/>
            <person name="Pitluck S."/>
            <person name="Schmutz J."/>
            <person name="Larimer F."/>
            <person name="Land M."/>
            <person name="Kyrpides N."/>
            <person name="Lykidis A."/>
            <person name="Richardson P."/>
        </authorList>
    </citation>
    <scope>NUCLEOTIDE SEQUENCE [LARGE SCALE GENOMIC DNA]</scope>
    <source>
        <strain evidence="3">ATCC 33912 / PCC 7942 / FACHB-805</strain>
    </source>
</reference>
<dbReference type="KEGG" id="syf:Synpcc7942_0130"/>
<keyword evidence="1" id="KW-1133">Transmembrane helix</keyword>
<dbReference type="AlphaFoldDB" id="Q31S07"/>
<evidence type="ECO:0000313" key="3">
    <source>
        <dbReference type="Proteomes" id="UP000889800"/>
    </source>
</evidence>
<keyword evidence="1" id="KW-0812">Transmembrane</keyword>
<accession>Q31S07</accession>
<dbReference type="GeneID" id="72428942"/>
<dbReference type="EMBL" id="CP000100">
    <property type="protein sequence ID" value="ABB56162.1"/>
    <property type="molecule type" value="Genomic_DNA"/>
</dbReference>
<proteinExistence type="predicted"/>
<organism evidence="2 3">
    <name type="scientific">Synechococcus elongatus (strain ATCC 33912 / PCC 7942 / FACHB-805)</name>
    <name type="common">Anacystis nidulans R2</name>
    <dbReference type="NCBI Taxonomy" id="1140"/>
    <lineage>
        <taxon>Bacteria</taxon>
        <taxon>Bacillati</taxon>
        <taxon>Cyanobacteriota</taxon>
        <taxon>Cyanophyceae</taxon>
        <taxon>Synechococcales</taxon>
        <taxon>Synechococcaceae</taxon>
        <taxon>Synechococcus</taxon>
    </lineage>
</organism>
<feature type="transmembrane region" description="Helical" evidence="1">
    <location>
        <begin position="6"/>
        <end position="26"/>
    </location>
</feature>
<gene>
    <name evidence="2" type="ordered locus">Synpcc7942_0130</name>
</gene>
<evidence type="ECO:0000313" key="2">
    <source>
        <dbReference type="EMBL" id="ABB56162.1"/>
    </source>
</evidence>